<dbReference type="Gene3D" id="3.40.50.720">
    <property type="entry name" value="NAD(P)-binding Rossmann-like Domain"/>
    <property type="match status" value="1"/>
</dbReference>
<evidence type="ECO:0000313" key="2">
    <source>
        <dbReference type="Proteomes" id="UP000289555"/>
    </source>
</evidence>
<evidence type="ECO:0000313" key="1">
    <source>
        <dbReference type="EMBL" id="BBI50107.1"/>
    </source>
</evidence>
<gene>
    <name evidence="1" type="ORF">HORIV_25280</name>
</gene>
<keyword evidence="2" id="KW-1185">Reference proteome</keyword>
<protein>
    <submittedName>
        <fullName evidence="1">Uncharacterized protein</fullName>
    </submittedName>
</protein>
<accession>A0ABN5WW20</accession>
<dbReference type="InterPro" id="IPR002347">
    <property type="entry name" value="SDR_fam"/>
</dbReference>
<organism evidence="1 2">
    <name type="scientific">Vreelandella olivaria</name>
    <dbReference type="NCBI Taxonomy" id="390919"/>
    <lineage>
        <taxon>Bacteria</taxon>
        <taxon>Pseudomonadati</taxon>
        <taxon>Pseudomonadota</taxon>
        <taxon>Gammaproteobacteria</taxon>
        <taxon>Oceanospirillales</taxon>
        <taxon>Halomonadaceae</taxon>
        <taxon>Vreelandella</taxon>
    </lineage>
</organism>
<dbReference type="EMBL" id="AP019416">
    <property type="protein sequence ID" value="BBI50107.1"/>
    <property type="molecule type" value="Genomic_DNA"/>
</dbReference>
<dbReference type="InterPro" id="IPR036291">
    <property type="entry name" value="NAD(P)-bd_dom_sf"/>
</dbReference>
<dbReference type="SUPFAM" id="SSF51735">
    <property type="entry name" value="NAD(P)-binding Rossmann-fold domains"/>
    <property type="match status" value="1"/>
</dbReference>
<dbReference type="Proteomes" id="UP000289555">
    <property type="component" value="Chromosome"/>
</dbReference>
<reference evidence="2" key="1">
    <citation type="journal article" date="2019" name="Microbiol. Resour. Announc.">
        <title>Complete Genome Sequence of Halomonas olivaria, a Moderately Halophilic Bacterium Isolated from Olive Processing Effluents, Obtained by Nanopore Sequencing.</title>
        <authorList>
            <person name="Nagata S."/>
            <person name="Ii K.M."/>
            <person name="Tsukimi T."/>
            <person name="Miura M.C."/>
            <person name="Galipon J."/>
            <person name="Arakawa K."/>
        </authorList>
    </citation>
    <scope>NUCLEOTIDE SEQUENCE [LARGE SCALE GENOMIC DNA]</scope>
    <source>
        <strain evidence="2">TYRC17</strain>
    </source>
</reference>
<dbReference type="Pfam" id="PF13561">
    <property type="entry name" value="adh_short_C2"/>
    <property type="match status" value="1"/>
</dbReference>
<name>A0ABN5WW20_9GAMM</name>
<proteinExistence type="predicted"/>
<sequence>MLTKAMAAEWGEHGIQANAIGPGYMLTDMNEALTSNPDFDAWVKAEHPPVVGESLKNLQVQPFTLALLLQTMLMGKSFMLTVA</sequence>